<evidence type="ECO:0000313" key="5">
    <source>
        <dbReference type="Proteomes" id="UP001164042"/>
    </source>
</evidence>
<dbReference type="SUPFAM" id="SSF47413">
    <property type="entry name" value="lambda repressor-like DNA-binding domains"/>
    <property type="match status" value="1"/>
</dbReference>
<organism evidence="4 5">
    <name type="scientific">Lactococcus garvieae</name>
    <dbReference type="NCBI Taxonomy" id="1363"/>
    <lineage>
        <taxon>Bacteria</taxon>
        <taxon>Bacillati</taxon>
        <taxon>Bacillota</taxon>
        <taxon>Bacilli</taxon>
        <taxon>Lactobacillales</taxon>
        <taxon>Streptococcaceae</taxon>
        <taxon>Lactococcus</taxon>
    </lineage>
</organism>
<accession>A0AA46YRB8</accession>
<keyword evidence="2" id="KW-0472">Membrane</keyword>
<evidence type="ECO:0000256" key="1">
    <source>
        <dbReference type="ARBA" id="ARBA00023125"/>
    </source>
</evidence>
<dbReference type="PANTHER" id="PTHR46558">
    <property type="entry name" value="TRACRIPTIONAL REGULATORY PROTEIN-RELATED-RELATED"/>
    <property type="match status" value="1"/>
</dbReference>
<keyword evidence="1" id="KW-0238">DNA-binding</keyword>
<name>A0AA46YRB8_9LACT</name>
<dbReference type="Pfam" id="PF01381">
    <property type="entry name" value="HTH_3"/>
    <property type="match status" value="1"/>
</dbReference>
<dbReference type="GO" id="GO:0003677">
    <property type="term" value="F:DNA binding"/>
    <property type="evidence" value="ECO:0007669"/>
    <property type="project" value="UniProtKB-KW"/>
</dbReference>
<dbReference type="EMBL" id="CP109635">
    <property type="protein sequence ID" value="UYT10347.1"/>
    <property type="molecule type" value="Genomic_DNA"/>
</dbReference>
<keyword evidence="2" id="KW-0812">Transmembrane</keyword>
<keyword evidence="2" id="KW-1133">Transmembrane helix</keyword>
<dbReference type="RefSeq" id="WP_264308201.1">
    <property type="nucleotide sequence ID" value="NZ_CP109635.1"/>
</dbReference>
<dbReference type="Gene3D" id="1.10.260.40">
    <property type="entry name" value="lambda repressor-like DNA-binding domains"/>
    <property type="match status" value="1"/>
</dbReference>
<dbReference type="PANTHER" id="PTHR46558:SF4">
    <property type="entry name" value="DNA-BIDING PHAGE PROTEIN"/>
    <property type="match status" value="1"/>
</dbReference>
<dbReference type="AlphaFoldDB" id="A0AA46YRB8"/>
<evidence type="ECO:0000259" key="3">
    <source>
        <dbReference type="PROSITE" id="PS50943"/>
    </source>
</evidence>
<protein>
    <submittedName>
        <fullName evidence="4">Helix-turn-helix domain-containing protein</fullName>
    </submittedName>
</protein>
<proteinExistence type="predicted"/>
<evidence type="ECO:0000313" key="4">
    <source>
        <dbReference type="EMBL" id="UYT10347.1"/>
    </source>
</evidence>
<dbReference type="InterPro" id="IPR001387">
    <property type="entry name" value="Cro/C1-type_HTH"/>
</dbReference>
<feature type="transmembrane region" description="Helical" evidence="2">
    <location>
        <begin position="84"/>
        <end position="103"/>
    </location>
</feature>
<dbReference type="SMART" id="SM00530">
    <property type="entry name" value="HTH_XRE"/>
    <property type="match status" value="1"/>
</dbReference>
<reference evidence="4" key="1">
    <citation type="submission" date="2022-10" db="EMBL/GenBank/DDBJ databases">
        <title>Genome assembly of Lactococcus garvieae isolates from cricket gut.</title>
        <authorList>
            <person name="Luecke A.R."/>
            <person name="Brown A.M.V."/>
            <person name="Wakeman C.A."/>
        </authorList>
    </citation>
    <scope>NUCLEOTIDE SEQUENCE</scope>
    <source>
        <strain evidence="4">Alexii-11_2</strain>
    </source>
</reference>
<dbReference type="Proteomes" id="UP001164042">
    <property type="component" value="Chromosome"/>
</dbReference>
<feature type="domain" description="HTH cro/C1-type" evidence="3">
    <location>
        <begin position="7"/>
        <end position="61"/>
    </location>
</feature>
<dbReference type="InterPro" id="IPR010982">
    <property type="entry name" value="Lambda_DNA-bd_dom_sf"/>
</dbReference>
<dbReference type="CDD" id="cd00093">
    <property type="entry name" value="HTH_XRE"/>
    <property type="match status" value="1"/>
</dbReference>
<sequence length="234" mass="27128">MEIGHIIKNYRKNKNITQKELGSILHVSDKTVSSWENNRTYPDISILIELSDRLNMSLDELLKGDEQMVKQIDRDVKLKKVYKLSLILIFILIISGCLFLNIWKYKNETIDRFNPFLKMEVGYATLPKEVTYNGGKSYDKLEGEKDDENRIPQIPDPYRDIWVADNPFGGGTYLSFLGGQSPDDKHYAIVQHKGLYVKRITFTSWDGIPSSYRNIMSKEYDEISKEARGPVHQE</sequence>
<gene>
    <name evidence="4" type="ORF">OF801_10465</name>
</gene>
<evidence type="ECO:0000256" key="2">
    <source>
        <dbReference type="SAM" id="Phobius"/>
    </source>
</evidence>
<dbReference type="PROSITE" id="PS50943">
    <property type="entry name" value="HTH_CROC1"/>
    <property type="match status" value="1"/>
</dbReference>